<evidence type="ECO:0000313" key="2">
    <source>
        <dbReference type="EMBL" id="MBX0302704.1"/>
    </source>
</evidence>
<dbReference type="NCBIfam" id="TIGR03605">
    <property type="entry name" value="antibiot_sagB"/>
    <property type="match status" value="1"/>
</dbReference>
<sequence length="257" mass="28733">MSKLTDTLFPLYRLYHKNQRGLVDADAVDQSAKREEWETGGYKEYTRLESVSPPASFDPDESEFLRALRSRESFSDATGARPVTRTELFTVLSCAYRIDHETATRPVASPGRLYPLEIYPLVLDSPDLDTGLYHYNPARNTLERPADPSYIDDRFGPFDEFLAENWTHLGPDHEVSVMFFLTGIPSRSTAKYGERGYLFTLVEAGEVIHAIQLAAMHLGIGSRPYAGFRYDVADELLGLASDDSEWVLASLALAGPG</sequence>
<protein>
    <submittedName>
        <fullName evidence="2">SagB/ThcOx family dehydrogenase</fullName>
    </submittedName>
</protein>
<dbReference type="PANTHER" id="PTHR43745">
    <property type="entry name" value="NITROREDUCTASE MJ1384-RELATED"/>
    <property type="match status" value="1"/>
</dbReference>
<evidence type="ECO:0000313" key="3">
    <source>
        <dbReference type="Proteomes" id="UP000783863"/>
    </source>
</evidence>
<keyword evidence="3" id="KW-1185">Reference proteome</keyword>
<organism evidence="2 3">
    <name type="scientific">Haloarcula salinisoli</name>
    <dbReference type="NCBI Taxonomy" id="2487746"/>
    <lineage>
        <taxon>Archaea</taxon>
        <taxon>Methanobacteriati</taxon>
        <taxon>Methanobacteriota</taxon>
        <taxon>Stenosarchaea group</taxon>
        <taxon>Halobacteria</taxon>
        <taxon>Halobacteriales</taxon>
        <taxon>Haloarculaceae</taxon>
        <taxon>Haloarcula</taxon>
    </lineage>
</organism>
<evidence type="ECO:0000259" key="1">
    <source>
        <dbReference type="Pfam" id="PF00881"/>
    </source>
</evidence>
<dbReference type="GO" id="GO:0016491">
    <property type="term" value="F:oxidoreductase activity"/>
    <property type="evidence" value="ECO:0007669"/>
    <property type="project" value="InterPro"/>
</dbReference>
<feature type="domain" description="Nitroreductase" evidence="1">
    <location>
        <begin position="81"/>
        <end position="251"/>
    </location>
</feature>
<dbReference type="Pfam" id="PF00881">
    <property type="entry name" value="Nitroreductase"/>
    <property type="match status" value="1"/>
</dbReference>
<dbReference type="InterPro" id="IPR029479">
    <property type="entry name" value="Nitroreductase"/>
</dbReference>
<proteinExistence type="predicted"/>
<dbReference type="CDD" id="cd02142">
    <property type="entry name" value="McbC_SagB-like_oxidoreductase"/>
    <property type="match status" value="1"/>
</dbReference>
<dbReference type="RefSeq" id="WP_220586938.1">
    <property type="nucleotide sequence ID" value="NZ_RKLQ01000001.1"/>
</dbReference>
<dbReference type="InterPro" id="IPR020051">
    <property type="entry name" value="SagB-type_dehydrogenase"/>
</dbReference>
<comment type="caution">
    <text evidence="2">The sequence shown here is derived from an EMBL/GenBank/DDBJ whole genome shotgun (WGS) entry which is preliminary data.</text>
</comment>
<dbReference type="EMBL" id="RKLQ01000001">
    <property type="protein sequence ID" value="MBX0302704.1"/>
    <property type="molecule type" value="Genomic_DNA"/>
</dbReference>
<accession>A0A8J7YHA6</accession>
<dbReference type="SUPFAM" id="SSF55469">
    <property type="entry name" value="FMN-dependent nitroreductase-like"/>
    <property type="match status" value="1"/>
</dbReference>
<dbReference type="PANTHER" id="PTHR43745:SF2">
    <property type="entry name" value="NITROREDUCTASE MJ1384-RELATED"/>
    <property type="match status" value="1"/>
</dbReference>
<reference evidence="2" key="1">
    <citation type="submission" date="2021-06" db="EMBL/GenBank/DDBJ databases">
        <title>Halomicroarcula sp. F24A a new haloarchaeum isolated from saline soil.</title>
        <authorList>
            <person name="Duran-Viseras A."/>
            <person name="Sanchez-Porro C."/>
            <person name="Ventosa A."/>
        </authorList>
    </citation>
    <scope>NUCLEOTIDE SEQUENCE</scope>
    <source>
        <strain evidence="2">F24A</strain>
    </source>
</reference>
<gene>
    <name evidence="2" type="ORF">EGD98_03350</name>
</gene>
<dbReference type="AlphaFoldDB" id="A0A8J7YHA6"/>
<dbReference type="Proteomes" id="UP000783863">
    <property type="component" value="Unassembled WGS sequence"/>
</dbReference>
<dbReference type="Gene3D" id="3.40.109.10">
    <property type="entry name" value="NADH Oxidase"/>
    <property type="match status" value="1"/>
</dbReference>
<dbReference type="InterPro" id="IPR000415">
    <property type="entry name" value="Nitroreductase-like"/>
</dbReference>
<name>A0A8J7YHA6_9EURY</name>
<dbReference type="InterPro" id="IPR052544">
    <property type="entry name" value="Bacteriocin_Proc_Enz"/>
</dbReference>